<gene>
    <name evidence="1" type="ORF">MM415B01123_0023</name>
</gene>
<protein>
    <submittedName>
        <fullName evidence="1">Uncharacterized protein</fullName>
    </submittedName>
</protein>
<organism evidence="1">
    <name type="scientific">viral metagenome</name>
    <dbReference type="NCBI Taxonomy" id="1070528"/>
    <lineage>
        <taxon>unclassified sequences</taxon>
        <taxon>metagenomes</taxon>
        <taxon>organismal metagenomes</taxon>
    </lineage>
</organism>
<dbReference type="EMBL" id="MT141406">
    <property type="protein sequence ID" value="QJA60381.1"/>
    <property type="molecule type" value="Genomic_DNA"/>
</dbReference>
<dbReference type="AlphaFoldDB" id="A0A6M3IT74"/>
<name>A0A6M3IT74_9ZZZZ</name>
<reference evidence="1" key="1">
    <citation type="submission" date="2020-03" db="EMBL/GenBank/DDBJ databases">
        <title>The deep terrestrial virosphere.</title>
        <authorList>
            <person name="Holmfeldt K."/>
            <person name="Nilsson E."/>
            <person name="Simone D."/>
            <person name="Lopez-Fernandez M."/>
            <person name="Wu X."/>
            <person name="de Brujin I."/>
            <person name="Lundin D."/>
            <person name="Andersson A."/>
            <person name="Bertilsson S."/>
            <person name="Dopson M."/>
        </authorList>
    </citation>
    <scope>NUCLEOTIDE SEQUENCE</scope>
    <source>
        <strain evidence="1">MM415B01123</strain>
    </source>
</reference>
<evidence type="ECO:0000313" key="1">
    <source>
        <dbReference type="EMBL" id="QJA60381.1"/>
    </source>
</evidence>
<proteinExistence type="predicted"/>
<accession>A0A6M3IT74</accession>
<sequence>MNEWKVELLDNNDNLLEILSTDIEELSFSFQRIGGCATASFSLPRSFEEYGAISGNFKVNIKYRNPVTNDYDLWWSGYIDERTPILSPERESINILVQGYSGQLSRILVDKTYTTTEVSLIIKDILDTYIVPNTDITYDVGDLVSTGFTIDTITFDGTCLDAIRTLAEIVGTREWGVGADTKFYFKARSSTVSHFYPIGGKISYFDTIDDFREIINSVKLVGGDVAGSNFERTGTDAASILKYGKRETIINNSAITTNDVADEFINAILTEKKDVLRKGKVTIINDSTIISYLSVLKRFEDTVPLNLFRLITEGVRYGEKKYGTFLYSGYIDYRIQSISYSVDENGSLTTTLEIGSSRPNIAESINQLAFTLDQERQR</sequence>